<comment type="cofactor">
    <cofactor evidence="4">
        <name>[2Fe-2S] cluster</name>
        <dbReference type="ChEBI" id="CHEBI:190135"/>
    </cofactor>
</comment>
<organism evidence="6">
    <name type="scientific">Streptomyces sp. SID7499</name>
    <dbReference type="NCBI Taxonomy" id="2706086"/>
    <lineage>
        <taxon>Bacteria</taxon>
        <taxon>Bacillati</taxon>
        <taxon>Actinomycetota</taxon>
        <taxon>Actinomycetes</taxon>
        <taxon>Kitasatosporales</taxon>
        <taxon>Streptomycetaceae</taxon>
        <taxon>Streptomyces</taxon>
    </lineage>
</organism>
<dbReference type="InterPro" id="IPR050573">
    <property type="entry name" value="SDH/FRD_Iron-Sulfur"/>
</dbReference>
<evidence type="ECO:0000256" key="2">
    <source>
        <dbReference type="ARBA" id="ARBA00005163"/>
    </source>
</evidence>
<gene>
    <name evidence="6" type="ORF">G3M58_75205</name>
</gene>
<accession>A0A6G3XNV7</accession>
<dbReference type="NCBIfam" id="TIGR00384">
    <property type="entry name" value="dhsB"/>
    <property type="match status" value="1"/>
</dbReference>
<evidence type="ECO:0000256" key="1">
    <source>
        <dbReference type="ARBA" id="ARBA00001927"/>
    </source>
</evidence>
<evidence type="ECO:0000259" key="5">
    <source>
        <dbReference type="PROSITE" id="PS51085"/>
    </source>
</evidence>
<dbReference type="PANTHER" id="PTHR11921:SF29">
    <property type="entry name" value="SUCCINATE DEHYDROGENASE [UBIQUINONE] IRON-SULFUR SUBUNIT, MITOCHONDRIAL"/>
    <property type="match status" value="1"/>
</dbReference>
<dbReference type="PANTHER" id="PTHR11921">
    <property type="entry name" value="SUCCINATE DEHYDROGENASE IRON-SULFUR PROTEIN"/>
    <property type="match status" value="1"/>
</dbReference>
<dbReference type="AlphaFoldDB" id="A0A6G3XNV7"/>
<comment type="cofactor">
    <cofactor evidence="1">
        <name>[3Fe-4S] cluster</name>
        <dbReference type="ChEBI" id="CHEBI:21137"/>
    </cofactor>
</comment>
<sequence length="128" mass="14415">MATPTLDKTDNAEAGFADSPFITATFRIRRFNPEVSDEVQWQDFQIEIDPKERVLDALHKIKWELDGTLTFRRSCAHGICGSDAMRINGKNRLACKTLIKDINPDKPITVEAIKGLTVLKDLVVDMDP</sequence>
<comment type="caution">
    <text evidence="6">The sequence shown here is derived from an EMBL/GenBank/DDBJ whole genome shotgun (WGS) entry which is preliminary data.</text>
</comment>
<dbReference type="PROSITE" id="PS51085">
    <property type="entry name" value="2FE2S_FER_2"/>
    <property type="match status" value="1"/>
</dbReference>
<dbReference type="InterPro" id="IPR025192">
    <property type="entry name" value="Succ_DH/fum_Rdtase_N"/>
</dbReference>
<dbReference type="Pfam" id="PF13085">
    <property type="entry name" value="Fer2_3"/>
    <property type="match status" value="1"/>
</dbReference>
<dbReference type="FunFam" id="3.10.20.30:FF:000022">
    <property type="entry name" value="Succinate dehydrogenase iron-sulfur subunit"/>
    <property type="match status" value="1"/>
</dbReference>
<dbReference type="InterPro" id="IPR036010">
    <property type="entry name" value="2Fe-2S_ferredoxin-like_sf"/>
</dbReference>
<comment type="similarity">
    <text evidence="3">Belongs to the succinate dehydrogenase/fumarate reductase iron-sulfur protein family.</text>
</comment>
<feature type="domain" description="2Fe-2S ferredoxin-type" evidence="5">
    <location>
        <begin position="33"/>
        <end position="116"/>
    </location>
</feature>
<feature type="non-terminal residue" evidence="6">
    <location>
        <position position="128"/>
    </location>
</feature>
<dbReference type="InterPro" id="IPR004489">
    <property type="entry name" value="Succ_DH/fum_Rdtase_Fe-S"/>
</dbReference>
<dbReference type="GO" id="GO:0022904">
    <property type="term" value="P:respiratory electron transport chain"/>
    <property type="evidence" value="ECO:0007669"/>
    <property type="project" value="TreeGrafter"/>
</dbReference>
<comment type="pathway">
    <text evidence="2">Carbohydrate metabolism; tricarboxylic acid cycle.</text>
</comment>
<dbReference type="CDD" id="cd00207">
    <property type="entry name" value="fer2"/>
    <property type="match status" value="1"/>
</dbReference>
<dbReference type="InterPro" id="IPR001041">
    <property type="entry name" value="2Fe-2S_ferredoxin-type"/>
</dbReference>
<name>A0A6G3XNV7_9ACTN</name>
<evidence type="ECO:0000256" key="3">
    <source>
        <dbReference type="ARBA" id="ARBA00009433"/>
    </source>
</evidence>
<dbReference type="InterPro" id="IPR012675">
    <property type="entry name" value="Beta-grasp_dom_sf"/>
</dbReference>
<dbReference type="SUPFAM" id="SSF54292">
    <property type="entry name" value="2Fe-2S ferredoxin-like"/>
    <property type="match status" value="1"/>
</dbReference>
<dbReference type="GO" id="GO:0016491">
    <property type="term" value="F:oxidoreductase activity"/>
    <property type="evidence" value="ECO:0007669"/>
    <property type="project" value="InterPro"/>
</dbReference>
<reference evidence="6" key="1">
    <citation type="submission" date="2020-01" db="EMBL/GenBank/DDBJ databases">
        <title>Insect and environment-associated Actinomycetes.</title>
        <authorList>
            <person name="Currrie C."/>
            <person name="Chevrette M."/>
            <person name="Carlson C."/>
            <person name="Stubbendieck R."/>
            <person name="Wendt-Pienkowski E."/>
        </authorList>
    </citation>
    <scope>NUCLEOTIDE SEQUENCE</scope>
    <source>
        <strain evidence="6">SID7499</strain>
    </source>
</reference>
<evidence type="ECO:0000313" key="6">
    <source>
        <dbReference type="EMBL" id="NEE19508.1"/>
    </source>
</evidence>
<protein>
    <submittedName>
        <fullName evidence="6">Succinate dehydrogenase iron-sulfur subunit</fullName>
    </submittedName>
</protein>
<dbReference type="GO" id="GO:0051536">
    <property type="term" value="F:iron-sulfur cluster binding"/>
    <property type="evidence" value="ECO:0007669"/>
    <property type="project" value="InterPro"/>
</dbReference>
<dbReference type="Gene3D" id="3.10.20.30">
    <property type="match status" value="1"/>
</dbReference>
<dbReference type="GO" id="GO:0006099">
    <property type="term" value="P:tricarboxylic acid cycle"/>
    <property type="evidence" value="ECO:0007669"/>
    <property type="project" value="InterPro"/>
</dbReference>
<dbReference type="GO" id="GO:0009055">
    <property type="term" value="F:electron transfer activity"/>
    <property type="evidence" value="ECO:0007669"/>
    <property type="project" value="InterPro"/>
</dbReference>
<dbReference type="EMBL" id="JAAGMN010008010">
    <property type="protein sequence ID" value="NEE19508.1"/>
    <property type="molecule type" value="Genomic_DNA"/>
</dbReference>
<proteinExistence type="inferred from homology"/>
<evidence type="ECO:0000256" key="4">
    <source>
        <dbReference type="ARBA" id="ARBA00034078"/>
    </source>
</evidence>